<name>F4Q9Z6_CACFS</name>
<dbReference type="GeneID" id="14867664"/>
<protein>
    <submittedName>
        <fullName evidence="1">Uncharacterized protein</fullName>
    </submittedName>
</protein>
<dbReference type="OrthoDB" id="408781at2759"/>
<dbReference type="KEGG" id="dfa:DFA_10357"/>
<evidence type="ECO:0000313" key="1">
    <source>
        <dbReference type="EMBL" id="EGG15515.1"/>
    </source>
</evidence>
<gene>
    <name evidence="1" type="ORF">DFA_10357</name>
</gene>
<proteinExistence type="predicted"/>
<dbReference type="EMBL" id="GL883026">
    <property type="protein sequence ID" value="EGG15515.1"/>
    <property type="molecule type" value="Genomic_DNA"/>
</dbReference>
<keyword evidence="2" id="KW-1185">Reference proteome</keyword>
<evidence type="ECO:0000313" key="2">
    <source>
        <dbReference type="Proteomes" id="UP000007797"/>
    </source>
</evidence>
<organism evidence="1 2">
    <name type="scientific">Cavenderia fasciculata</name>
    <name type="common">Slime mold</name>
    <name type="synonym">Dictyostelium fasciculatum</name>
    <dbReference type="NCBI Taxonomy" id="261658"/>
    <lineage>
        <taxon>Eukaryota</taxon>
        <taxon>Amoebozoa</taxon>
        <taxon>Evosea</taxon>
        <taxon>Eumycetozoa</taxon>
        <taxon>Dictyostelia</taxon>
        <taxon>Acytosteliales</taxon>
        <taxon>Cavenderiaceae</taxon>
        <taxon>Cavenderia</taxon>
    </lineage>
</organism>
<accession>F4Q9Z6</accession>
<dbReference type="RefSeq" id="XP_004354257.1">
    <property type="nucleotide sequence ID" value="XM_004354205.1"/>
</dbReference>
<sequence>MATDYSCLNIIRKMHKEAKDGKKNHFTKTHSFILIPFFKRILSSVSPFHTASQLRDFGFKFANGAFSNANKHAKQYGPGRNIRAEEVSTPIRKLLCPSIAQAYAYYVEFIAKKYKDCSDKDEKTPIHRSTFYKFVPADVKIFNNRTDTCPYCHRHDVLKMYMGSHEVNYELDPIRFTYKFLSQKVKVGQEIDIKRGFKEVGVEEAQVVKLKQRMVNATKIKLNIQSSSSSSSSSTSTEQYDEKTRISELKLLTVKQLKAINETWTFRSKALLPILLSIHNCFEIDHF</sequence>
<dbReference type="Proteomes" id="UP000007797">
    <property type="component" value="Unassembled WGS sequence"/>
</dbReference>
<dbReference type="AlphaFoldDB" id="F4Q9Z6"/>
<reference evidence="2" key="1">
    <citation type="journal article" date="2011" name="Genome Res.">
        <title>Phylogeny-wide analysis of social amoeba genomes highlights ancient origins for complex intercellular communication.</title>
        <authorList>
            <person name="Heidel A.J."/>
            <person name="Lawal H.M."/>
            <person name="Felder M."/>
            <person name="Schilde C."/>
            <person name="Helps N.R."/>
            <person name="Tunggal B."/>
            <person name="Rivero F."/>
            <person name="John U."/>
            <person name="Schleicher M."/>
            <person name="Eichinger L."/>
            <person name="Platzer M."/>
            <person name="Noegel A.A."/>
            <person name="Schaap P."/>
            <person name="Gloeckner G."/>
        </authorList>
    </citation>
    <scope>NUCLEOTIDE SEQUENCE [LARGE SCALE GENOMIC DNA]</scope>
    <source>
        <strain evidence="2">SH3</strain>
    </source>
</reference>